<comment type="caution">
    <text evidence="2">The sequence shown here is derived from an EMBL/GenBank/DDBJ whole genome shotgun (WGS) entry which is preliminary data.</text>
</comment>
<feature type="signal peptide" evidence="1">
    <location>
        <begin position="1"/>
        <end position="24"/>
    </location>
</feature>
<gene>
    <name evidence="2" type="ORF">O0554_05375</name>
</gene>
<sequence length="204" mass="22997">MKKTFSLFLSMILSLMCFAGFASAEEAPVDNKAEKKVSVEEITYEEAMKRIAKYSERTLEEVMEEEAKLQKESTLLAASSKITGWREYRTKLEVKKSWTPDLVVIARTNTSGSAKWIDSIRYASIDREYNGISKGFSGKIEAWIDDRQVGIDYLVDGDFFNNGSTTLTGQAGVDTGIFSATFGVSGSNNHYKYFRDYSHFYAVQ</sequence>
<accession>A0AAP3DE35</accession>
<keyword evidence="1" id="KW-0732">Signal</keyword>
<dbReference type="AlphaFoldDB" id="A0AAP3DE35"/>
<name>A0AAP3DE35_BRELA</name>
<feature type="chain" id="PRO_5043051905" evidence="1">
    <location>
        <begin position="25"/>
        <end position="204"/>
    </location>
</feature>
<protein>
    <submittedName>
        <fullName evidence="2">Uncharacterized protein</fullName>
    </submittedName>
</protein>
<dbReference type="RefSeq" id="WP_258433059.1">
    <property type="nucleotide sequence ID" value="NZ_JANSGW010000006.1"/>
</dbReference>
<reference evidence="2" key="1">
    <citation type="submission" date="2022-09" db="EMBL/GenBank/DDBJ databases">
        <title>Genome analysis and characterization of larvicidal activity of Brevibacillus strains.</title>
        <authorList>
            <person name="Patrusheva E.V."/>
            <person name="Izotova A.O."/>
            <person name="Toshchakov S.V."/>
            <person name="Sineoky S.P."/>
        </authorList>
    </citation>
    <scope>NUCLEOTIDE SEQUENCE</scope>
    <source>
        <strain evidence="2">VKPM_B-13247</strain>
    </source>
</reference>
<evidence type="ECO:0000256" key="1">
    <source>
        <dbReference type="SAM" id="SignalP"/>
    </source>
</evidence>
<dbReference type="Proteomes" id="UP001077662">
    <property type="component" value="Unassembled WGS sequence"/>
</dbReference>
<organism evidence="2 3">
    <name type="scientific">Brevibacillus laterosporus</name>
    <name type="common">Bacillus laterosporus</name>
    <dbReference type="NCBI Taxonomy" id="1465"/>
    <lineage>
        <taxon>Bacteria</taxon>
        <taxon>Bacillati</taxon>
        <taxon>Bacillota</taxon>
        <taxon>Bacilli</taxon>
        <taxon>Bacillales</taxon>
        <taxon>Paenibacillaceae</taxon>
        <taxon>Brevibacillus</taxon>
    </lineage>
</organism>
<proteinExistence type="predicted"/>
<evidence type="ECO:0000313" key="3">
    <source>
        <dbReference type="Proteomes" id="UP001077662"/>
    </source>
</evidence>
<dbReference type="EMBL" id="JAPTNE010000006">
    <property type="protein sequence ID" value="MCZ0806353.1"/>
    <property type="molecule type" value="Genomic_DNA"/>
</dbReference>
<evidence type="ECO:0000313" key="2">
    <source>
        <dbReference type="EMBL" id="MCZ0806353.1"/>
    </source>
</evidence>